<keyword evidence="1" id="KW-0732">Signal</keyword>
<comment type="caution">
    <text evidence="2">The sequence shown here is derived from an EMBL/GenBank/DDBJ whole genome shotgun (WGS) entry which is preliminary data.</text>
</comment>
<protein>
    <submittedName>
        <fullName evidence="2">Uncharacterized protein</fullName>
    </submittedName>
</protein>
<feature type="non-terminal residue" evidence="2">
    <location>
        <position position="119"/>
    </location>
</feature>
<feature type="chain" id="PRO_5046591872" evidence="1">
    <location>
        <begin position="29"/>
        <end position="119"/>
    </location>
</feature>
<dbReference type="Proteomes" id="UP001384579">
    <property type="component" value="Unassembled WGS sequence"/>
</dbReference>
<accession>A0ABU8YQK3</accession>
<organism evidence="2 3">
    <name type="scientific">Microcoleus anatoxicus PTRS2</name>
    <dbReference type="NCBI Taxonomy" id="2705321"/>
    <lineage>
        <taxon>Bacteria</taxon>
        <taxon>Bacillati</taxon>
        <taxon>Cyanobacteriota</taxon>
        <taxon>Cyanophyceae</taxon>
        <taxon>Oscillatoriophycideae</taxon>
        <taxon>Oscillatoriales</taxon>
        <taxon>Microcoleaceae</taxon>
        <taxon>Microcoleus</taxon>
        <taxon>Microcoleus anatoxicus</taxon>
    </lineage>
</organism>
<evidence type="ECO:0000256" key="1">
    <source>
        <dbReference type="SAM" id="SignalP"/>
    </source>
</evidence>
<reference evidence="2 3" key="1">
    <citation type="journal article" date="2020" name="Harmful Algae">
        <title>Molecular and morphological characterization of a novel dihydroanatoxin-a producing Microcoleus species (cyanobacteria) from the Russian River, California, USA.</title>
        <authorList>
            <person name="Conklin K.Y."/>
            <person name="Stancheva R."/>
            <person name="Otten T.G."/>
            <person name="Fadness R."/>
            <person name="Boyer G.L."/>
            <person name="Read B."/>
            <person name="Zhang X."/>
            <person name="Sheath R.G."/>
        </authorList>
    </citation>
    <scope>NUCLEOTIDE SEQUENCE [LARGE SCALE GENOMIC DNA]</scope>
    <source>
        <strain evidence="2 3">PTRS2</strain>
    </source>
</reference>
<keyword evidence="3" id="KW-1185">Reference proteome</keyword>
<dbReference type="EMBL" id="JBBLXS010000248">
    <property type="protein sequence ID" value="MEK0186709.1"/>
    <property type="molecule type" value="Genomic_DNA"/>
</dbReference>
<feature type="signal peptide" evidence="1">
    <location>
        <begin position="1"/>
        <end position="28"/>
    </location>
</feature>
<proteinExistence type="predicted"/>
<name>A0ABU8YQK3_9CYAN</name>
<evidence type="ECO:0000313" key="2">
    <source>
        <dbReference type="EMBL" id="MEK0186709.1"/>
    </source>
</evidence>
<gene>
    <name evidence="2" type="ORF">WMG39_17890</name>
</gene>
<sequence length="119" mass="13437">MTIRLFGRLRRREFIRAFLIGLVAPFFAKTAASSQNYSSLEKSAIATNLTALENQKPGTADWQLTNPAIKREIEGYASLTSVNRGESIKLFVNTNDPNYTIDIFRMGWYNGLGGRRMND</sequence>
<evidence type="ECO:0000313" key="3">
    <source>
        <dbReference type="Proteomes" id="UP001384579"/>
    </source>
</evidence>